<proteinExistence type="predicted"/>
<dbReference type="Proteomes" id="UP000221165">
    <property type="component" value="Unassembled WGS sequence"/>
</dbReference>
<evidence type="ECO:0000256" key="1">
    <source>
        <dbReference type="SAM" id="MobiDB-lite"/>
    </source>
</evidence>
<evidence type="ECO:0000313" key="2">
    <source>
        <dbReference type="EMBL" id="PHJ16819.1"/>
    </source>
</evidence>
<protein>
    <submittedName>
        <fullName evidence="2">Uncharacterized protein</fullName>
    </submittedName>
</protein>
<feature type="compositionally biased region" description="Basic and acidic residues" evidence="1">
    <location>
        <begin position="793"/>
        <end position="802"/>
    </location>
</feature>
<dbReference type="AlphaFoldDB" id="A0A2C6KI80"/>
<dbReference type="OrthoDB" id="332189at2759"/>
<feature type="compositionally biased region" description="Low complexity" evidence="1">
    <location>
        <begin position="1"/>
        <end position="26"/>
    </location>
</feature>
<organism evidence="2 3">
    <name type="scientific">Cystoisospora suis</name>
    <dbReference type="NCBI Taxonomy" id="483139"/>
    <lineage>
        <taxon>Eukaryota</taxon>
        <taxon>Sar</taxon>
        <taxon>Alveolata</taxon>
        <taxon>Apicomplexa</taxon>
        <taxon>Conoidasida</taxon>
        <taxon>Coccidia</taxon>
        <taxon>Eucoccidiorida</taxon>
        <taxon>Eimeriorina</taxon>
        <taxon>Sarcocystidae</taxon>
        <taxon>Cystoisospora</taxon>
    </lineage>
</organism>
<feature type="compositionally biased region" description="Basic and acidic residues" evidence="1">
    <location>
        <begin position="300"/>
        <end position="324"/>
    </location>
</feature>
<keyword evidence="3" id="KW-1185">Reference proteome</keyword>
<feature type="compositionally biased region" description="Low complexity" evidence="1">
    <location>
        <begin position="803"/>
        <end position="823"/>
    </location>
</feature>
<dbReference type="RefSeq" id="XP_067918544.1">
    <property type="nucleotide sequence ID" value="XM_068069482.1"/>
</dbReference>
<name>A0A2C6KI80_9APIC</name>
<feature type="region of interest" description="Disordered" evidence="1">
    <location>
        <begin position="300"/>
        <end position="387"/>
    </location>
</feature>
<feature type="region of interest" description="Disordered" evidence="1">
    <location>
        <begin position="159"/>
        <end position="217"/>
    </location>
</feature>
<reference evidence="2 3" key="1">
    <citation type="journal article" date="2017" name="Int. J. Parasitol.">
        <title>The genome of the protozoan parasite Cystoisospora suis and a reverse vaccinology approach to identify vaccine candidates.</title>
        <authorList>
            <person name="Palmieri N."/>
            <person name="Shrestha A."/>
            <person name="Ruttkowski B."/>
            <person name="Beck T."/>
            <person name="Vogl C."/>
            <person name="Tomley F."/>
            <person name="Blake D.P."/>
            <person name="Joachim A."/>
        </authorList>
    </citation>
    <scope>NUCLEOTIDE SEQUENCE [LARGE SCALE GENOMIC DNA]</scope>
    <source>
        <strain evidence="2 3">Wien I</strain>
    </source>
</reference>
<dbReference type="GeneID" id="94432693"/>
<sequence length="976" mass="107168">MSTAASSSPPSPAGFSSPSSSGVCSSSRERQTIPPAVVSLLPLLGSSSCREKFQGLLRCSTLFTFSQPSPPPASQTVESSNASESLEAIIRAVRPSFLRQVILSPPLFSRYALELVLAFFRLQPELTARLLLPCFPAICCLLLKEGQASMGTDNCVAPGPSSMQTAHHGQIHTEAPGSKGKQATEDVKTKRLPPEPGTPEGLSSGCLQRQTRQAGDVGEMTGTIGTEEVEEEEMSNLREATEASWRFSVILGRRALWRALKEAGEILAEHEGKHEDELRFHQQFEEVLANIDGELETLKAREVGSSGRPDRTVSPRRETGKIEEDYTEEELEEKGFQLNRRRSVGLGSHATHRSGNESREGGKKKEQGSGASGTAIEQESAHADSLEKEQAPLLTDVGLSLTDLLLPYLEKAPRRLYLNMLLDLLMNQENELTLVSIRHIHEWLQQTTAAASGQPLSVESCLLPAVPAKTVALNTRLQAGAAAELETFRKQDLQAVVAKVGSILRSSLPWSARADVFSVTHILLQLFGLSWTVRKENRGLLLVSIRLSAVEIRLYFDDVLNQLTENQSIARTGGHSGTGAKDGHLCWFGVDQGRRDRTKLITTACGLMETAIGAFTKEADFMETELGSDAYHLLESASEAIEAVLEFVEEIKARSALASYDWGAPREIFSPLPLASVFDPMALELCRAASRESEKILDNWFVKLRPVLDACHTGCSGQDKCWVAEGTALGGIIPSFPGPEVHNSLASRNSTLTRGVRLCALSGIVSFCTFCLNVLPPPDGEDEEGRDVTQVVSDERSGRWRDSPSPAVSSSWDPSISSPSSPSSSPPFDPFPRRSSVASWWRRMRCVLRCSGPEYTIQQLLEKFIRFELWPGDQESPVKTLFLWRCEVVSSAAALAGVRCSQQALLDIVRPRDLLRLWGMLVRQFIILTPLSSNALRQVQRPDVALWYRTLRVLLVCVPHQPSLVSTLHCQLKDYE</sequence>
<feature type="region of interest" description="Disordered" evidence="1">
    <location>
        <begin position="1"/>
        <end position="30"/>
    </location>
</feature>
<feature type="compositionally biased region" description="Basic and acidic residues" evidence="1">
    <location>
        <begin position="182"/>
        <end position="193"/>
    </location>
</feature>
<dbReference type="EMBL" id="MIGC01005557">
    <property type="protein sequence ID" value="PHJ16819.1"/>
    <property type="molecule type" value="Genomic_DNA"/>
</dbReference>
<gene>
    <name evidence="2" type="ORF">CSUI_009366</name>
</gene>
<dbReference type="VEuPathDB" id="ToxoDB:CSUI_009366"/>
<comment type="caution">
    <text evidence="2">The sequence shown here is derived from an EMBL/GenBank/DDBJ whole genome shotgun (WGS) entry which is preliminary data.</text>
</comment>
<feature type="non-terminal residue" evidence="2">
    <location>
        <position position="976"/>
    </location>
</feature>
<evidence type="ECO:0000313" key="3">
    <source>
        <dbReference type="Proteomes" id="UP000221165"/>
    </source>
</evidence>
<accession>A0A2C6KI80</accession>
<feature type="compositionally biased region" description="Basic and acidic residues" evidence="1">
    <location>
        <begin position="354"/>
        <end position="367"/>
    </location>
</feature>
<feature type="region of interest" description="Disordered" evidence="1">
    <location>
        <begin position="780"/>
        <end position="831"/>
    </location>
</feature>